<dbReference type="RefSeq" id="WP_157864502.1">
    <property type="nucleotide sequence ID" value="NZ_CP062175.1"/>
</dbReference>
<evidence type="ECO:0008006" key="3">
    <source>
        <dbReference type="Google" id="ProtNLM"/>
    </source>
</evidence>
<accession>A0ABZ2PSS6</accession>
<dbReference type="Proteomes" id="UP001493153">
    <property type="component" value="Plasmid megaplasmid"/>
</dbReference>
<evidence type="ECO:0000313" key="1">
    <source>
        <dbReference type="EMBL" id="WXK37865.1"/>
    </source>
</evidence>
<dbReference type="EMBL" id="CP062175">
    <property type="protein sequence ID" value="WXK37865.1"/>
    <property type="molecule type" value="Genomic_DNA"/>
</dbReference>
<geneLocation type="plasmid" evidence="1 2">
    <name>megaplasmid</name>
</geneLocation>
<reference evidence="1 2" key="1">
    <citation type="submission" date="2020-09" db="EMBL/GenBank/DDBJ databases">
        <title>Genome sequences of Mycetohabitans spp.</title>
        <authorList>
            <person name="Carter M.E."/>
            <person name="Carpenter S.C.D."/>
            <person name="Bogdanove A.J."/>
        </authorList>
    </citation>
    <scope>NUCLEOTIDE SEQUENCE [LARGE SCALE GENOMIC DNA]</scope>
    <source>
        <strain evidence="1 2">B12</strain>
        <plasmid evidence="1 2">megaplasmid</plasmid>
    </source>
</reference>
<keyword evidence="1" id="KW-0614">Plasmid</keyword>
<protein>
    <recommendedName>
        <fullName evidence="3">Transposase</fullName>
    </recommendedName>
</protein>
<name>A0ABZ2PSS6_9BURK</name>
<evidence type="ECO:0000313" key="2">
    <source>
        <dbReference type="Proteomes" id="UP001493153"/>
    </source>
</evidence>
<organism evidence="1 2">
    <name type="scientific">Mycetohabitans rhizoxinica</name>
    <dbReference type="NCBI Taxonomy" id="412963"/>
    <lineage>
        <taxon>Bacteria</taxon>
        <taxon>Pseudomonadati</taxon>
        <taxon>Pseudomonadota</taxon>
        <taxon>Betaproteobacteria</taxon>
        <taxon>Burkholderiales</taxon>
        <taxon>Burkholderiaceae</taxon>
        <taxon>Mycetohabitans</taxon>
    </lineage>
</organism>
<keyword evidence="2" id="KW-1185">Reference proteome</keyword>
<gene>
    <name evidence="1" type="ORF">IHE29_00445</name>
</gene>
<proteinExistence type="predicted"/>
<sequence length="74" mass="8462">MERDLPVRLHVLESKEQPRVVGNRQQAGAVLDQVHNFEQVGDRRIKPDRQAVAMFDIEIQFIRVAPLSLSSARV</sequence>